<dbReference type="Gene3D" id="1.25.40.20">
    <property type="entry name" value="Ankyrin repeat-containing domain"/>
    <property type="match status" value="2"/>
</dbReference>
<evidence type="ECO:0000313" key="4">
    <source>
        <dbReference type="EMBL" id="PLB33873.1"/>
    </source>
</evidence>
<dbReference type="AlphaFoldDB" id="A0A2I2EZR4"/>
<name>A0A2I2EZR4_ASPCN</name>
<evidence type="ECO:0000256" key="2">
    <source>
        <dbReference type="ARBA" id="ARBA00023043"/>
    </source>
</evidence>
<dbReference type="GeneID" id="36521514"/>
<evidence type="ECO:0000313" key="5">
    <source>
        <dbReference type="Proteomes" id="UP000234585"/>
    </source>
</evidence>
<reference evidence="4 5" key="1">
    <citation type="submission" date="2017-12" db="EMBL/GenBank/DDBJ databases">
        <authorList>
            <consortium name="DOE Joint Genome Institute"/>
            <person name="Haridas S."/>
            <person name="Kjaerbolling I."/>
            <person name="Vesth T.C."/>
            <person name="Frisvad J.C."/>
            <person name="Nybo J.L."/>
            <person name="Theobald S."/>
            <person name="Kuo A."/>
            <person name="Bowyer P."/>
            <person name="Matsuda Y."/>
            <person name="Mondo S."/>
            <person name="Lyhne E.K."/>
            <person name="Kogle M.E."/>
            <person name="Clum A."/>
            <person name="Lipzen A."/>
            <person name="Salamov A."/>
            <person name="Ngan C.Y."/>
            <person name="Daum C."/>
            <person name="Chiniquy J."/>
            <person name="Barry K."/>
            <person name="LaButti K."/>
            <person name="Simmons B.A."/>
            <person name="Magnuson J.K."/>
            <person name="Mortensen U.H."/>
            <person name="Larsen T.O."/>
            <person name="Grigoriev I.V."/>
            <person name="Baker S.E."/>
            <person name="Andersen M.R."/>
            <person name="Nordberg H.P."/>
            <person name="Cantor M.N."/>
            <person name="Hua S.X."/>
        </authorList>
    </citation>
    <scope>NUCLEOTIDE SEQUENCE [LARGE SCALE GENOMIC DNA]</scope>
    <source>
        <strain evidence="4 5">CBS 102.13</strain>
    </source>
</reference>
<dbReference type="SUPFAM" id="SSF48403">
    <property type="entry name" value="Ankyrin repeat"/>
    <property type="match status" value="1"/>
</dbReference>
<keyword evidence="2 3" id="KW-0040">ANK repeat</keyword>
<dbReference type="OrthoDB" id="426293at2759"/>
<keyword evidence="5" id="KW-1185">Reference proteome</keyword>
<dbReference type="Pfam" id="PF12796">
    <property type="entry name" value="Ank_2"/>
    <property type="match status" value="2"/>
</dbReference>
<dbReference type="STRING" id="41067.A0A2I2EZR4"/>
<sequence>MAEDPKVIWSPAPAEQRAQWKSALEGSTPHPELPVTLEHILCRAILSNDFDLVRACVSKEVELNGWVHESVGMRLSLDLMEILMPAGLDVNYNLGRQGYYITIAVRKNDLGLTEYLLQHGADVNKPGVVYQFPAIALAVSNDNAEMVELLIQHGAQIDGSGALGMAAAHGKLEMLDLLLFKYGVDINVNDNDRKTNHLRFIMKNKDFTALHEAAFAGQADAVTYLLKHGANAELEAEGRTPAMVARDRGHWEVVKLLEK</sequence>
<dbReference type="Proteomes" id="UP000234585">
    <property type="component" value="Unassembled WGS sequence"/>
</dbReference>
<dbReference type="EMBL" id="KZ559192">
    <property type="protein sequence ID" value="PLB33873.1"/>
    <property type="molecule type" value="Genomic_DNA"/>
</dbReference>
<dbReference type="PROSITE" id="PS50297">
    <property type="entry name" value="ANK_REP_REGION"/>
    <property type="match status" value="1"/>
</dbReference>
<proteinExistence type="predicted"/>
<organism evidence="4 5">
    <name type="scientific">Aspergillus candidus</name>
    <dbReference type="NCBI Taxonomy" id="41067"/>
    <lineage>
        <taxon>Eukaryota</taxon>
        <taxon>Fungi</taxon>
        <taxon>Dikarya</taxon>
        <taxon>Ascomycota</taxon>
        <taxon>Pezizomycotina</taxon>
        <taxon>Eurotiomycetes</taxon>
        <taxon>Eurotiomycetidae</taxon>
        <taxon>Eurotiales</taxon>
        <taxon>Aspergillaceae</taxon>
        <taxon>Aspergillus</taxon>
        <taxon>Aspergillus subgen. Circumdati</taxon>
    </lineage>
</organism>
<dbReference type="SMART" id="SM00248">
    <property type="entry name" value="ANK"/>
    <property type="match status" value="5"/>
</dbReference>
<dbReference type="PROSITE" id="PS50088">
    <property type="entry name" value="ANK_REPEAT"/>
    <property type="match status" value="2"/>
</dbReference>
<gene>
    <name evidence="4" type="ORF">BDW47DRAFT_113229</name>
</gene>
<dbReference type="InterPro" id="IPR002110">
    <property type="entry name" value="Ankyrin_rpt"/>
</dbReference>
<feature type="repeat" description="ANK" evidence="3">
    <location>
        <begin position="158"/>
        <end position="191"/>
    </location>
</feature>
<evidence type="ECO:0000256" key="1">
    <source>
        <dbReference type="ARBA" id="ARBA00022737"/>
    </source>
</evidence>
<accession>A0A2I2EZR4</accession>
<keyword evidence="1" id="KW-0677">Repeat</keyword>
<dbReference type="RefSeq" id="XP_024667885.1">
    <property type="nucleotide sequence ID" value="XM_024814354.1"/>
</dbReference>
<evidence type="ECO:0000256" key="3">
    <source>
        <dbReference type="PROSITE-ProRule" id="PRU00023"/>
    </source>
</evidence>
<protein>
    <submittedName>
        <fullName evidence="4">Ankyrin</fullName>
    </submittedName>
</protein>
<feature type="repeat" description="ANK" evidence="3">
    <location>
        <begin position="205"/>
        <end position="237"/>
    </location>
</feature>
<dbReference type="PANTHER" id="PTHR24198">
    <property type="entry name" value="ANKYRIN REPEAT AND PROTEIN KINASE DOMAIN-CONTAINING PROTEIN"/>
    <property type="match status" value="1"/>
</dbReference>
<dbReference type="PANTHER" id="PTHR24198:SF165">
    <property type="entry name" value="ANKYRIN REPEAT-CONTAINING PROTEIN-RELATED"/>
    <property type="match status" value="1"/>
</dbReference>
<dbReference type="InterPro" id="IPR036770">
    <property type="entry name" value="Ankyrin_rpt-contain_sf"/>
</dbReference>